<accession>E6QN06</accession>
<dbReference type="EMBL" id="CABQ01000243">
    <property type="protein sequence ID" value="CBI08627.1"/>
    <property type="molecule type" value="Genomic_DNA"/>
</dbReference>
<comment type="caution">
    <text evidence="2">The sequence shown here is derived from an EMBL/GenBank/DDBJ whole genome shotgun (WGS) entry which is preliminary data.</text>
</comment>
<name>E6QN06_9ZZZZ</name>
<dbReference type="AlphaFoldDB" id="E6QN06"/>
<reference evidence="2" key="1">
    <citation type="submission" date="2009-10" db="EMBL/GenBank/DDBJ databases">
        <title>Diversity of trophic interactions inside an arsenic-rich microbial ecosystem.</title>
        <authorList>
            <person name="Bertin P.N."/>
            <person name="Heinrich-Salmeron A."/>
            <person name="Pelletier E."/>
            <person name="Goulhen-Chollet F."/>
            <person name="Arsene-Ploetze F."/>
            <person name="Gallien S."/>
            <person name="Calteau A."/>
            <person name="Vallenet D."/>
            <person name="Casiot C."/>
            <person name="Chane-Woon-Ming B."/>
            <person name="Giloteaux L."/>
            <person name="Barakat M."/>
            <person name="Bonnefoy V."/>
            <person name="Bruneel O."/>
            <person name="Chandler M."/>
            <person name="Cleiss J."/>
            <person name="Duran R."/>
            <person name="Elbaz-Poulichet F."/>
            <person name="Fonknechten N."/>
            <person name="Lauga B."/>
            <person name="Mornico D."/>
            <person name="Ortet P."/>
            <person name="Schaeffer C."/>
            <person name="Siguier P."/>
            <person name="Alexander Thil Smith A."/>
            <person name="Van Dorsselaer A."/>
            <person name="Weissenbach J."/>
            <person name="Medigue C."/>
            <person name="Le Paslier D."/>
        </authorList>
    </citation>
    <scope>NUCLEOTIDE SEQUENCE</scope>
</reference>
<feature type="region of interest" description="Disordered" evidence="1">
    <location>
        <begin position="132"/>
        <end position="159"/>
    </location>
</feature>
<sequence>MAWQVGENDGGAWHVSGGGDDLDGMPLMSAQDGKRKTEILDGVECARLGEDGGGWNSLSYGDARHDVGLDETIVRRATGEDESGSDAALIFADGLGDAIEHGRSWVAVAVGVCAEDEDGVEARLIGVGARGEMAVDGGPEQENSDRERRERNETPVFGPGSVPSARLNAFFCGAGAGAFRGHVGLQV</sequence>
<feature type="compositionally biased region" description="Basic and acidic residues" evidence="1">
    <location>
        <begin position="143"/>
        <end position="153"/>
    </location>
</feature>
<evidence type="ECO:0000256" key="1">
    <source>
        <dbReference type="SAM" id="MobiDB-lite"/>
    </source>
</evidence>
<protein>
    <submittedName>
        <fullName evidence="2">Uncharacterized protein</fullName>
    </submittedName>
</protein>
<feature type="region of interest" description="Disordered" evidence="1">
    <location>
        <begin position="1"/>
        <end position="21"/>
    </location>
</feature>
<gene>
    <name evidence="2" type="ORF">CARN6_2111</name>
</gene>
<organism evidence="2">
    <name type="scientific">mine drainage metagenome</name>
    <dbReference type="NCBI Taxonomy" id="410659"/>
    <lineage>
        <taxon>unclassified sequences</taxon>
        <taxon>metagenomes</taxon>
        <taxon>ecological metagenomes</taxon>
    </lineage>
</organism>
<proteinExistence type="predicted"/>
<evidence type="ECO:0000313" key="2">
    <source>
        <dbReference type="EMBL" id="CBI08627.1"/>
    </source>
</evidence>